<evidence type="ECO:0000313" key="1">
    <source>
        <dbReference type="EMBL" id="RNL78895.1"/>
    </source>
</evidence>
<reference evidence="1 2" key="1">
    <citation type="submission" date="2018-11" db="EMBL/GenBank/DDBJ databases">
        <authorList>
            <person name="Li F."/>
        </authorList>
    </citation>
    <scope>NUCLEOTIDE SEQUENCE [LARGE SCALE GENOMIC DNA]</scope>
    <source>
        <strain evidence="1 2">KIS18-7</strain>
    </source>
</reference>
<evidence type="ECO:0000313" key="2">
    <source>
        <dbReference type="Proteomes" id="UP000277094"/>
    </source>
</evidence>
<keyword evidence="2" id="KW-1185">Reference proteome</keyword>
<organism evidence="1 2">
    <name type="scientific">Nocardioides marmorisolisilvae</name>
    <dbReference type="NCBI Taxonomy" id="1542737"/>
    <lineage>
        <taxon>Bacteria</taxon>
        <taxon>Bacillati</taxon>
        <taxon>Actinomycetota</taxon>
        <taxon>Actinomycetes</taxon>
        <taxon>Propionibacteriales</taxon>
        <taxon>Nocardioidaceae</taxon>
        <taxon>Nocardioides</taxon>
    </lineage>
</organism>
<sequence>MTLAAITVLAGCGDSGKSDAHQQGPGMDPTKNAAVGTQFFTAVASNDPATVEAAYDLAAPASRALSYLKLVHDGLTAAGTADTMTEDQGTYKLCQADKPTVCHTFAAVTLSDGKVNDFTVDGKRIAIR</sequence>
<proteinExistence type="predicted"/>
<protein>
    <submittedName>
        <fullName evidence="1">Uncharacterized protein</fullName>
    </submittedName>
</protein>
<dbReference type="AlphaFoldDB" id="A0A3N0DTD4"/>
<name>A0A3N0DTD4_9ACTN</name>
<dbReference type="Proteomes" id="UP000277094">
    <property type="component" value="Unassembled WGS sequence"/>
</dbReference>
<comment type="caution">
    <text evidence="1">The sequence shown here is derived from an EMBL/GenBank/DDBJ whole genome shotgun (WGS) entry which is preliminary data.</text>
</comment>
<gene>
    <name evidence="1" type="ORF">EFL95_07510</name>
</gene>
<dbReference type="EMBL" id="RJSG01000002">
    <property type="protein sequence ID" value="RNL78895.1"/>
    <property type="molecule type" value="Genomic_DNA"/>
</dbReference>
<accession>A0A3N0DTD4</accession>